<comment type="caution">
    <text evidence="8">The sequence shown here is derived from an EMBL/GenBank/DDBJ whole genome shotgun (WGS) entry which is preliminary data.</text>
</comment>
<evidence type="ECO:0000256" key="1">
    <source>
        <dbReference type="ARBA" id="ARBA00004127"/>
    </source>
</evidence>
<evidence type="ECO:0000256" key="2">
    <source>
        <dbReference type="ARBA" id="ARBA00007362"/>
    </source>
</evidence>
<comment type="similarity">
    <text evidence="2">Belongs to the EamA transporter family.</text>
</comment>
<dbReference type="OrthoDB" id="9806718at2"/>
<dbReference type="Gene3D" id="1.10.3730.20">
    <property type="match status" value="2"/>
</dbReference>
<feature type="transmembrane region" description="Helical" evidence="6">
    <location>
        <begin position="262"/>
        <end position="278"/>
    </location>
</feature>
<accession>A0A372LRW0</accession>
<dbReference type="PANTHER" id="PTHR32322:SF2">
    <property type="entry name" value="EAMA DOMAIN-CONTAINING PROTEIN"/>
    <property type="match status" value="1"/>
</dbReference>
<dbReference type="InterPro" id="IPR037185">
    <property type="entry name" value="EmrE-like"/>
</dbReference>
<comment type="subcellular location">
    <subcellularLocation>
        <location evidence="1">Endomembrane system</location>
        <topology evidence="1">Multi-pass membrane protein</topology>
    </subcellularLocation>
</comment>
<dbReference type="SUPFAM" id="SSF103481">
    <property type="entry name" value="Multidrug resistance efflux transporter EmrE"/>
    <property type="match status" value="2"/>
</dbReference>
<feature type="transmembrane region" description="Helical" evidence="6">
    <location>
        <begin position="210"/>
        <end position="228"/>
    </location>
</feature>
<keyword evidence="5 6" id="KW-0472">Membrane</keyword>
<evidence type="ECO:0000256" key="5">
    <source>
        <dbReference type="ARBA" id="ARBA00023136"/>
    </source>
</evidence>
<gene>
    <name evidence="8" type="ORF">D0469_04990</name>
</gene>
<feature type="domain" description="EamA" evidence="7">
    <location>
        <begin position="148"/>
        <end position="278"/>
    </location>
</feature>
<feature type="transmembrane region" description="Helical" evidence="6">
    <location>
        <begin position="149"/>
        <end position="167"/>
    </location>
</feature>
<feature type="transmembrane region" description="Helical" evidence="6">
    <location>
        <begin position="173"/>
        <end position="198"/>
    </location>
</feature>
<name>A0A372LRW0_9BACI</name>
<keyword evidence="9" id="KW-1185">Reference proteome</keyword>
<dbReference type="Proteomes" id="UP000264541">
    <property type="component" value="Unassembled WGS sequence"/>
</dbReference>
<reference evidence="8 9" key="1">
    <citation type="submission" date="2018-08" db="EMBL/GenBank/DDBJ databases">
        <title>Bacillus chawlae sp. nov., Bacillus glennii sp. nov., and Bacillus saganii sp. nov. Isolated from the Vehicle Assembly Building at Kennedy Space Center where the Viking Spacecraft were Assembled.</title>
        <authorList>
            <person name="Seuylemezian A."/>
            <person name="Vaishampayan P."/>
        </authorList>
    </citation>
    <scope>NUCLEOTIDE SEQUENCE [LARGE SCALE GENOMIC DNA]</scope>
    <source>
        <strain evidence="8 9">V47-23a</strain>
    </source>
</reference>
<protein>
    <submittedName>
        <fullName evidence="8">DMT family transporter</fullName>
    </submittedName>
</protein>
<sequence length="280" mass="30226">MWVLAALTTSIGFGINNTIFKWSTADGKTYSKLHVQFFFYLAAFLMTAAYGIVSGSLHVSVISVLLGAFIGILNANGNIQMSMAFEKGPASLTAPLIAANAVFPILTAALFFHEKITGLQLIGIVFMLGAALVIQYTPKSKELSDYLPWMLRVLFAVLSFGVLGVLMKTTSYLHLSSIDVLTSMYGGGGVYLGVRMAFRRNKILPPEVKIGTCVGMISILSYSCYFYALNTGMASIVFPIVSLNCLVVVLAGCYFYKESLKVYQVIGIAAALLGIVLTKI</sequence>
<evidence type="ECO:0000256" key="3">
    <source>
        <dbReference type="ARBA" id="ARBA00022692"/>
    </source>
</evidence>
<keyword evidence="3 6" id="KW-0812">Transmembrane</keyword>
<dbReference type="PANTHER" id="PTHR32322">
    <property type="entry name" value="INNER MEMBRANE TRANSPORTER"/>
    <property type="match status" value="1"/>
</dbReference>
<evidence type="ECO:0000256" key="6">
    <source>
        <dbReference type="SAM" id="Phobius"/>
    </source>
</evidence>
<proteinExistence type="inferred from homology"/>
<evidence type="ECO:0000259" key="7">
    <source>
        <dbReference type="Pfam" id="PF00892"/>
    </source>
</evidence>
<dbReference type="InterPro" id="IPR000620">
    <property type="entry name" value="EamA_dom"/>
</dbReference>
<dbReference type="EMBL" id="QVTE01000011">
    <property type="protein sequence ID" value="RFU70806.1"/>
    <property type="molecule type" value="Genomic_DNA"/>
</dbReference>
<organism evidence="8 9">
    <name type="scientific">Peribacillus saganii</name>
    <dbReference type="NCBI Taxonomy" id="2303992"/>
    <lineage>
        <taxon>Bacteria</taxon>
        <taxon>Bacillati</taxon>
        <taxon>Bacillota</taxon>
        <taxon>Bacilli</taxon>
        <taxon>Bacillales</taxon>
        <taxon>Bacillaceae</taxon>
        <taxon>Peribacillus</taxon>
    </lineage>
</organism>
<feature type="transmembrane region" description="Helical" evidence="6">
    <location>
        <begin position="234"/>
        <end position="255"/>
    </location>
</feature>
<dbReference type="InterPro" id="IPR050638">
    <property type="entry name" value="AA-Vitamin_Transporters"/>
</dbReference>
<feature type="domain" description="EamA" evidence="7">
    <location>
        <begin position="2"/>
        <end position="134"/>
    </location>
</feature>
<keyword evidence="4 6" id="KW-1133">Transmembrane helix</keyword>
<dbReference type="GO" id="GO:0016020">
    <property type="term" value="C:membrane"/>
    <property type="evidence" value="ECO:0007669"/>
    <property type="project" value="UniProtKB-SubCell"/>
</dbReference>
<evidence type="ECO:0000256" key="4">
    <source>
        <dbReference type="ARBA" id="ARBA00022989"/>
    </source>
</evidence>
<evidence type="ECO:0000313" key="8">
    <source>
        <dbReference type="EMBL" id="RFU70806.1"/>
    </source>
</evidence>
<evidence type="ECO:0000313" key="9">
    <source>
        <dbReference type="Proteomes" id="UP000264541"/>
    </source>
</evidence>
<dbReference type="Pfam" id="PF00892">
    <property type="entry name" value="EamA"/>
    <property type="match status" value="2"/>
</dbReference>
<feature type="transmembrane region" description="Helical" evidence="6">
    <location>
        <begin position="38"/>
        <end position="71"/>
    </location>
</feature>
<feature type="transmembrane region" description="Helical" evidence="6">
    <location>
        <begin position="118"/>
        <end position="137"/>
    </location>
</feature>
<dbReference type="AlphaFoldDB" id="A0A372LRW0"/>
<feature type="transmembrane region" description="Helical" evidence="6">
    <location>
        <begin position="92"/>
        <end position="112"/>
    </location>
</feature>
<dbReference type="RefSeq" id="WP_117325544.1">
    <property type="nucleotide sequence ID" value="NZ_QVTE01000011.1"/>
</dbReference>